<dbReference type="CDD" id="cd00610">
    <property type="entry name" value="OAT_like"/>
    <property type="match status" value="1"/>
</dbReference>
<gene>
    <name evidence="18" type="ORF">POVCU1_029250</name>
    <name evidence="17" type="ORF">POVCU2_0031980</name>
</gene>
<dbReference type="SMR" id="A0A1A8W1K3"/>
<dbReference type="InterPro" id="IPR015422">
    <property type="entry name" value="PyrdxlP-dep_Trfase_small"/>
</dbReference>
<evidence type="ECO:0000313" key="20">
    <source>
        <dbReference type="Proteomes" id="UP000078560"/>
    </source>
</evidence>
<dbReference type="Pfam" id="PF00202">
    <property type="entry name" value="Aminotran_3"/>
    <property type="match status" value="1"/>
</dbReference>
<sequence length="429" mass="48172">MFDVQQVYQSIDMDKMDFVKDLKSSQDYMNNELTYGAHNYDPIPVVLKRGRGVFVYDIEDRRYYDFLSAYSSVNQGHCHPDILNAMINQAKKLTICSRAFFSDSLGVCERFLTNLFGYDKVLMMNTGAEANESAYKLCRKWGYEVKKIPENSAKIIVCNNNFSGRTLGCVSASTDKKCKNNFGPFVPNFLKVPYDNLEALEQELQDPHVCAFVVEPIQGEAGVILPSDNYFKGVEELCKKYNVLFVADEVQTGLGRTGKLLCTHHYGVKPDVILLGKALSGGHYPISAILANNDVMLVLKPGEHGSTYGGNPLAAAICVESLKVLINEKLCENAEKLGGPFLESLKKELKDSKIVREVRGRGLLCAIEFRNEIINVWDICLKLKENGLITRSVHDKTVRLTPPLCITKEQLDECVQILSKTIKYFDDQL</sequence>
<dbReference type="GO" id="GO:0004587">
    <property type="term" value="F:ornithine aminotransferase activity"/>
    <property type="evidence" value="ECO:0007669"/>
    <property type="project" value="UniProtKB-EC"/>
</dbReference>
<keyword evidence="9 16" id="KW-0808">Transferase</keyword>
<dbReference type="SUPFAM" id="SSF53383">
    <property type="entry name" value="PLP-dependent transferases"/>
    <property type="match status" value="1"/>
</dbReference>
<evidence type="ECO:0000256" key="5">
    <source>
        <dbReference type="ARBA" id="ARBA00011738"/>
    </source>
</evidence>
<comment type="similarity">
    <text evidence="4 15">Belongs to the class-III pyridoxal-phosphate-dependent aminotransferase family.</text>
</comment>
<dbReference type="GO" id="GO:0005737">
    <property type="term" value="C:cytoplasm"/>
    <property type="evidence" value="ECO:0007669"/>
    <property type="project" value="UniProtKB-SubCell"/>
</dbReference>
<evidence type="ECO:0000256" key="8">
    <source>
        <dbReference type="ARBA" id="ARBA00022576"/>
    </source>
</evidence>
<evidence type="ECO:0000256" key="7">
    <source>
        <dbReference type="ARBA" id="ARBA00022490"/>
    </source>
</evidence>
<evidence type="ECO:0000256" key="14">
    <source>
        <dbReference type="ARBA" id="ARBA00073894"/>
    </source>
</evidence>
<dbReference type="PIRSF" id="PIRSF000521">
    <property type="entry name" value="Transaminase_4ab_Lys_Orn"/>
    <property type="match status" value="1"/>
</dbReference>
<comment type="catalytic activity">
    <reaction evidence="12 16">
        <text>a 2-oxocarboxylate + L-ornithine = L-glutamate 5-semialdehyde + an L-alpha-amino acid</text>
        <dbReference type="Rhea" id="RHEA:13877"/>
        <dbReference type="ChEBI" id="CHEBI:35179"/>
        <dbReference type="ChEBI" id="CHEBI:46911"/>
        <dbReference type="ChEBI" id="CHEBI:58066"/>
        <dbReference type="ChEBI" id="CHEBI:59869"/>
        <dbReference type="EC" id="2.6.1.13"/>
    </reaction>
</comment>
<proteinExistence type="inferred from homology"/>
<evidence type="ECO:0000256" key="12">
    <source>
        <dbReference type="ARBA" id="ARBA00051265"/>
    </source>
</evidence>
<evidence type="ECO:0000256" key="9">
    <source>
        <dbReference type="ARBA" id="ARBA00022679"/>
    </source>
</evidence>
<dbReference type="PROSITE" id="PS00600">
    <property type="entry name" value="AA_TRANSFER_CLASS_3"/>
    <property type="match status" value="1"/>
</dbReference>
<dbReference type="InterPro" id="IPR015421">
    <property type="entry name" value="PyrdxlP-dep_Trfase_major"/>
</dbReference>
<reference evidence="17" key="1">
    <citation type="submission" date="2016-05" db="EMBL/GenBank/DDBJ databases">
        <authorList>
            <person name="Lavstsen T."/>
            <person name="Jespersen J.S."/>
        </authorList>
    </citation>
    <scope>NUCLEOTIDE SEQUENCE [LARGE SCALE GENOMIC DNA]</scope>
</reference>
<dbReference type="GO" id="GO:0030170">
    <property type="term" value="F:pyridoxal phosphate binding"/>
    <property type="evidence" value="ECO:0007669"/>
    <property type="project" value="InterPro"/>
</dbReference>
<dbReference type="Proteomes" id="UP000078560">
    <property type="component" value="Unassembled WGS sequence"/>
</dbReference>
<dbReference type="Proteomes" id="UP000078546">
    <property type="component" value="Unassembled WGS sequence"/>
</dbReference>
<comment type="catalytic activity">
    <reaction evidence="13">
        <text>L-ornithine + 2-oxoglutarate = L-glutamate 5-semialdehyde + L-glutamate</text>
        <dbReference type="Rhea" id="RHEA:25160"/>
        <dbReference type="ChEBI" id="CHEBI:16810"/>
        <dbReference type="ChEBI" id="CHEBI:29985"/>
        <dbReference type="ChEBI" id="CHEBI:46911"/>
        <dbReference type="ChEBI" id="CHEBI:58066"/>
        <dbReference type="EC" id="2.6.1.13"/>
    </reaction>
    <physiologicalReaction direction="left-to-right" evidence="13">
        <dbReference type="Rhea" id="RHEA:25161"/>
    </physiologicalReaction>
</comment>
<dbReference type="AlphaFoldDB" id="A0A1A8W1K3"/>
<evidence type="ECO:0000313" key="17">
    <source>
        <dbReference type="EMBL" id="SBS85529.1"/>
    </source>
</evidence>
<evidence type="ECO:0000256" key="13">
    <source>
        <dbReference type="ARBA" id="ARBA00051944"/>
    </source>
</evidence>
<evidence type="ECO:0000256" key="15">
    <source>
        <dbReference type="RuleBase" id="RU003560"/>
    </source>
</evidence>
<protein>
    <recommendedName>
        <fullName evidence="14 16">Ornithine aminotransferase</fullName>
        <ecNumber evidence="6 16">2.6.1.13</ecNumber>
    </recommendedName>
</protein>
<evidence type="ECO:0000256" key="6">
    <source>
        <dbReference type="ARBA" id="ARBA00012924"/>
    </source>
</evidence>
<dbReference type="Gene3D" id="3.40.640.10">
    <property type="entry name" value="Type I PLP-dependent aspartate aminotransferase-like (Major domain)"/>
    <property type="match status" value="1"/>
</dbReference>
<evidence type="ECO:0000256" key="3">
    <source>
        <dbReference type="ARBA" id="ARBA00004998"/>
    </source>
</evidence>
<evidence type="ECO:0000256" key="4">
    <source>
        <dbReference type="ARBA" id="ARBA00008954"/>
    </source>
</evidence>
<keyword evidence="7" id="KW-0963">Cytoplasm</keyword>
<evidence type="ECO:0000256" key="16">
    <source>
        <dbReference type="RuleBase" id="RU365036"/>
    </source>
</evidence>
<name>A0A1A8W1K3_PLAOA</name>
<dbReference type="GO" id="GO:0010121">
    <property type="term" value="P:L-arginine catabolic process to proline via ornithine"/>
    <property type="evidence" value="ECO:0007669"/>
    <property type="project" value="TreeGrafter"/>
</dbReference>
<evidence type="ECO:0000256" key="10">
    <source>
        <dbReference type="ARBA" id="ARBA00022898"/>
    </source>
</evidence>
<evidence type="ECO:0000313" key="18">
    <source>
        <dbReference type="EMBL" id="SBS95214.1"/>
    </source>
</evidence>
<dbReference type="EC" id="2.6.1.13" evidence="6 16"/>
<dbReference type="UniPathway" id="UPA00098">
    <property type="reaction ID" value="UER00358"/>
</dbReference>
<organism evidence="17 20">
    <name type="scientific">Plasmodium ovale curtisi</name>
    <dbReference type="NCBI Taxonomy" id="864141"/>
    <lineage>
        <taxon>Eukaryota</taxon>
        <taxon>Sar</taxon>
        <taxon>Alveolata</taxon>
        <taxon>Apicomplexa</taxon>
        <taxon>Aconoidasida</taxon>
        <taxon>Haemosporida</taxon>
        <taxon>Plasmodiidae</taxon>
        <taxon>Plasmodium</taxon>
        <taxon>Plasmodium (Plasmodium)</taxon>
    </lineage>
</organism>
<dbReference type="EMBL" id="FLQU01000427">
    <property type="protein sequence ID" value="SBS85529.1"/>
    <property type="molecule type" value="Genomic_DNA"/>
</dbReference>
<dbReference type="GO" id="GO:0055129">
    <property type="term" value="P:L-proline biosynthetic process"/>
    <property type="evidence" value="ECO:0007669"/>
    <property type="project" value="UniProtKB-UniPathway"/>
</dbReference>
<evidence type="ECO:0000256" key="1">
    <source>
        <dbReference type="ARBA" id="ARBA00001933"/>
    </source>
</evidence>
<reference evidence="19 20" key="2">
    <citation type="submission" date="2016-05" db="EMBL/GenBank/DDBJ databases">
        <authorList>
            <person name="Naeem Raeece"/>
        </authorList>
    </citation>
    <scope>NUCLEOTIDE SEQUENCE [LARGE SCALE GENOMIC DNA]</scope>
</reference>
<comment type="cofactor">
    <cofactor evidence="1 16">
        <name>pyridoxal 5'-phosphate</name>
        <dbReference type="ChEBI" id="CHEBI:597326"/>
    </cofactor>
</comment>
<dbReference type="GO" id="GO:0042802">
    <property type="term" value="F:identical protein binding"/>
    <property type="evidence" value="ECO:0007669"/>
    <property type="project" value="TreeGrafter"/>
</dbReference>
<dbReference type="InterPro" id="IPR015424">
    <property type="entry name" value="PyrdxlP-dep_Trfase"/>
</dbReference>
<dbReference type="GO" id="GO:0019544">
    <property type="term" value="P:L-arginine catabolic process to L-glutamate"/>
    <property type="evidence" value="ECO:0007669"/>
    <property type="project" value="TreeGrafter"/>
</dbReference>
<evidence type="ECO:0000313" key="19">
    <source>
        <dbReference type="Proteomes" id="UP000078546"/>
    </source>
</evidence>
<keyword evidence="8 16" id="KW-0032">Aminotransferase</keyword>
<dbReference type="InterPro" id="IPR010164">
    <property type="entry name" value="Orn_aminotrans"/>
</dbReference>
<dbReference type="FunFam" id="3.40.640.10:FF:000011">
    <property type="entry name" value="Ornithine aminotransferase"/>
    <property type="match status" value="1"/>
</dbReference>
<dbReference type="EMBL" id="FLQV01000540">
    <property type="protein sequence ID" value="SBS95214.1"/>
    <property type="molecule type" value="Genomic_DNA"/>
</dbReference>
<dbReference type="InterPro" id="IPR005814">
    <property type="entry name" value="Aminotrans_3"/>
</dbReference>
<keyword evidence="11" id="KW-1015">Disulfide bond</keyword>
<dbReference type="Gene3D" id="3.90.1150.10">
    <property type="entry name" value="Aspartate Aminotransferase, domain 1"/>
    <property type="match status" value="1"/>
</dbReference>
<dbReference type="PANTHER" id="PTHR11986:SF18">
    <property type="entry name" value="ORNITHINE AMINOTRANSFERASE, MITOCHONDRIAL"/>
    <property type="match status" value="1"/>
</dbReference>
<dbReference type="PANTHER" id="PTHR11986">
    <property type="entry name" value="AMINOTRANSFERASE CLASS III"/>
    <property type="match status" value="1"/>
</dbReference>
<keyword evidence="10 15" id="KW-0663">Pyridoxal phosphate</keyword>
<evidence type="ECO:0000256" key="2">
    <source>
        <dbReference type="ARBA" id="ARBA00004496"/>
    </source>
</evidence>
<dbReference type="NCBIfam" id="TIGR01885">
    <property type="entry name" value="Orn_aminotrans"/>
    <property type="match status" value="1"/>
</dbReference>
<accession>A0A1A8W1K3</accession>
<evidence type="ECO:0000256" key="11">
    <source>
        <dbReference type="ARBA" id="ARBA00023157"/>
    </source>
</evidence>
<dbReference type="InterPro" id="IPR049704">
    <property type="entry name" value="Aminotrans_3_PPA_site"/>
</dbReference>
<dbReference type="FunFam" id="3.90.1150.10:FF:000152">
    <property type="entry name" value="Ornithine aminotransferase"/>
    <property type="match status" value="1"/>
</dbReference>
<dbReference type="InterPro" id="IPR050103">
    <property type="entry name" value="Class-III_PLP-dep_AT"/>
</dbReference>
<comment type="subunit">
    <text evidence="5">Homodimer.</text>
</comment>
<comment type="pathway">
    <text evidence="3 16">Amino-acid biosynthesis; L-proline biosynthesis; L-glutamate 5-semialdehyde from L-ornithine: step 1/1.</text>
</comment>
<comment type="subcellular location">
    <subcellularLocation>
        <location evidence="2">Cytoplasm</location>
    </subcellularLocation>
</comment>